<protein>
    <submittedName>
        <fullName evidence="9">4Fe-4S dicluster domain-containing protein</fullName>
    </submittedName>
</protein>
<reference evidence="9" key="2">
    <citation type="journal article" date="2021" name="PeerJ">
        <title>Extensive microbial diversity within the chicken gut microbiome revealed by metagenomics and culture.</title>
        <authorList>
            <person name="Gilroy R."/>
            <person name="Ravi A."/>
            <person name="Getino M."/>
            <person name="Pursley I."/>
            <person name="Horton D.L."/>
            <person name="Alikhan N.F."/>
            <person name="Baker D."/>
            <person name="Gharbi K."/>
            <person name="Hall N."/>
            <person name="Watson M."/>
            <person name="Adriaenssens E.M."/>
            <person name="Foster-Nyarko E."/>
            <person name="Jarju S."/>
            <person name="Secka A."/>
            <person name="Antonio M."/>
            <person name="Oren A."/>
            <person name="Chaudhuri R.R."/>
            <person name="La Ragione R."/>
            <person name="Hildebrand F."/>
            <person name="Pallen M.J."/>
        </authorList>
    </citation>
    <scope>NUCLEOTIDE SEQUENCE</scope>
    <source>
        <strain evidence="9">ChiGjej1B1-2707</strain>
    </source>
</reference>
<keyword evidence="3" id="KW-0479">Metal-binding</keyword>
<accession>A0A9D1D467</accession>
<feature type="domain" description="4Fe-4S ferredoxin-type" evidence="8">
    <location>
        <begin position="3"/>
        <end position="33"/>
    </location>
</feature>
<keyword evidence="7" id="KW-0411">Iron-sulfur</keyword>
<dbReference type="GO" id="GO:0046872">
    <property type="term" value="F:metal ion binding"/>
    <property type="evidence" value="ECO:0007669"/>
    <property type="project" value="UniProtKB-KW"/>
</dbReference>
<evidence type="ECO:0000256" key="6">
    <source>
        <dbReference type="ARBA" id="ARBA00023004"/>
    </source>
</evidence>
<keyword evidence="4" id="KW-0677">Repeat</keyword>
<dbReference type="GO" id="GO:0051539">
    <property type="term" value="F:4 iron, 4 sulfur cluster binding"/>
    <property type="evidence" value="ECO:0007669"/>
    <property type="project" value="UniProtKB-KW"/>
</dbReference>
<evidence type="ECO:0000256" key="2">
    <source>
        <dbReference type="ARBA" id="ARBA00022485"/>
    </source>
</evidence>
<evidence type="ECO:0000313" key="10">
    <source>
        <dbReference type="Proteomes" id="UP000824261"/>
    </source>
</evidence>
<dbReference type="EMBL" id="DVGB01000037">
    <property type="protein sequence ID" value="HIR01217.1"/>
    <property type="molecule type" value="Genomic_DNA"/>
</dbReference>
<dbReference type="PANTHER" id="PTHR43177">
    <property type="entry name" value="PROTEIN NRFC"/>
    <property type="match status" value="1"/>
</dbReference>
<feature type="domain" description="4Fe-4S ferredoxin-type" evidence="8">
    <location>
        <begin position="81"/>
        <end position="110"/>
    </location>
</feature>
<dbReference type="Gene3D" id="3.30.70.20">
    <property type="match status" value="2"/>
</dbReference>
<dbReference type="Pfam" id="PF12797">
    <property type="entry name" value="Fer4_2"/>
    <property type="match status" value="1"/>
</dbReference>
<keyword evidence="6" id="KW-0408">Iron</keyword>
<evidence type="ECO:0000256" key="5">
    <source>
        <dbReference type="ARBA" id="ARBA00022982"/>
    </source>
</evidence>
<keyword evidence="1" id="KW-0813">Transport</keyword>
<name>A0A9D1D467_9ACTN</name>
<dbReference type="AlphaFoldDB" id="A0A9D1D467"/>
<keyword evidence="2" id="KW-0004">4Fe-4S</keyword>
<evidence type="ECO:0000259" key="8">
    <source>
        <dbReference type="PROSITE" id="PS51379"/>
    </source>
</evidence>
<evidence type="ECO:0000256" key="7">
    <source>
        <dbReference type="ARBA" id="ARBA00023014"/>
    </source>
</evidence>
<dbReference type="SUPFAM" id="SSF54862">
    <property type="entry name" value="4Fe-4S ferredoxins"/>
    <property type="match status" value="1"/>
</dbReference>
<keyword evidence="5" id="KW-0249">Electron transport</keyword>
<evidence type="ECO:0000256" key="1">
    <source>
        <dbReference type="ARBA" id="ARBA00022448"/>
    </source>
</evidence>
<gene>
    <name evidence="9" type="ORF">IAA69_03015</name>
</gene>
<dbReference type="InterPro" id="IPR017900">
    <property type="entry name" value="4Fe4S_Fe_S_CS"/>
</dbReference>
<dbReference type="CDD" id="cd16371">
    <property type="entry name" value="DMSOR_beta_like"/>
    <property type="match status" value="1"/>
</dbReference>
<comment type="caution">
    <text evidence="9">The sequence shown here is derived from an EMBL/GenBank/DDBJ whole genome shotgun (WGS) entry which is preliminary data.</text>
</comment>
<dbReference type="InterPro" id="IPR050954">
    <property type="entry name" value="ET_IronSulfur_Cluster-Binding"/>
</dbReference>
<reference evidence="9" key="1">
    <citation type="submission" date="2020-10" db="EMBL/GenBank/DDBJ databases">
        <authorList>
            <person name="Gilroy R."/>
        </authorList>
    </citation>
    <scope>NUCLEOTIDE SEQUENCE</scope>
    <source>
        <strain evidence="9">ChiGjej1B1-2707</strain>
    </source>
</reference>
<evidence type="ECO:0000256" key="4">
    <source>
        <dbReference type="ARBA" id="ARBA00022737"/>
    </source>
</evidence>
<dbReference type="PANTHER" id="PTHR43177:SF5">
    <property type="entry name" value="ANAEROBIC DIMETHYL SULFOXIDE REDUCTASE CHAIN B-RELATED"/>
    <property type="match status" value="1"/>
</dbReference>
<evidence type="ECO:0000313" key="9">
    <source>
        <dbReference type="EMBL" id="HIR01217.1"/>
    </source>
</evidence>
<dbReference type="PROSITE" id="PS00198">
    <property type="entry name" value="4FE4S_FER_1"/>
    <property type="match status" value="1"/>
</dbReference>
<proteinExistence type="predicted"/>
<sequence>MSLGFYVDLTRCIGCHTCQVACKDRHDLQSVGPRPRRVTTYECGTYPEVGLFHTVVSCNHCENPACVAGCPTGAMHKAEDGTVQHDDSRCVVCRNCMIVCPYGAPQYDEDAKCIVKCDTCAPLREAGMNPVCVDACPMRAIEFGDIDELRAAHEGELVSEIPALPEAGITNPNLLLKVPAAAQREEFTEVVL</sequence>
<dbReference type="Pfam" id="PF13247">
    <property type="entry name" value="Fer4_11"/>
    <property type="match status" value="1"/>
</dbReference>
<dbReference type="Proteomes" id="UP000824261">
    <property type="component" value="Unassembled WGS sequence"/>
</dbReference>
<dbReference type="InterPro" id="IPR017896">
    <property type="entry name" value="4Fe4S_Fe-S-bd"/>
</dbReference>
<evidence type="ECO:0000256" key="3">
    <source>
        <dbReference type="ARBA" id="ARBA00022723"/>
    </source>
</evidence>
<dbReference type="PROSITE" id="PS51379">
    <property type="entry name" value="4FE4S_FER_2"/>
    <property type="match status" value="2"/>
</dbReference>
<organism evidence="9 10">
    <name type="scientific">Candidatus Aveggerthella stercoripullorum</name>
    <dbReference type="NCBI Taxonomy" id="2840688"/>
    <lineage>
        <taxon>Bacteria</taxon>
        <taxon>Bacillati</taxon>
        <taxon>Actinomycetota</taxon>
        <taxon>Coriobacteriia</taxon>
        <taxon>Eggerthellales</taxon>
        <taxon>Eggerthellaceae</taxon>
        <taxon>Eggerthellaceae incertae sedis</taxon>
        <taxon>Candidatus Aveggerthella</taxon>
    </lineage>
</organism>